<keyword evidence="4" id="KW-1185">Reference proteome</keyword>
<evidence type="ECO:0000256" key="1">
    <source>
        <dbReference type="SAM" id="MobiDB-lite"/>
    </source>
</evidence>
<keyword evidence="2" id="KW-0812">Transmembrane</keyword>
<protein>
    <submittedName>
        <fullName evidence="3">Putative membrane protein</fullName>
    </submittedName>
</protein>
<feature type="compositionally biased region" description="Basic and acidic residues" evidence="1">
    <location>
        <begin position="10"/>
        <end position="26"/>
    </location>
</feature>
<evidence type="ECO:0000313" key="4">
    <source>
        <dbReference type="Proteomes" id="UP000019150"/>
    </source>
</evidence>
<proteinExistence type="predicted"/>
<dbReference type="eggNOG" id="ENOG5033AAH">
    <property type="taxonomic scope" value="Bacteria"/>
</dbReference>
<dbReference type="Pfam" id="PF11298">
    <property type="entry name" value="DUF3099"/>
    <property type="match status" value="1"/>
</dbReference>
<dbReference type="STRING" id="1415166.NONO_c53350"/>
<name>W5TL75_9NOCA</name>
<feature type="region of interest" description="Disordered" evidence="1">
    <location>
        <begin position="170"/>
        <end position="199"/>
    </location>
</feature>
<dbReference type="KEGG" id="nno:NONO_c53350"/>
<keyword evidence="2" id="KW-0472">Membrane</keyword>
<evidence type="ECO:0000313" key="3">
    <source>
        <dbReference type="EMBL" id="AHH20115.1"/>
    </source>
</evidence>
<dbReference type="HOGENOM" id="CLU_1370971_0_0_11"/>
<dbReference type="EMBL" id="CP006850">
    <property type="protein sequence ID" value="AHH20115.1"/>
    <property type="molecule type" value="Genomic_DNA"/>
</dbReference>
<feature type="transmembrane region" description="Helical" evidence="2">
    <location>
        <begin position="121"/>
        <end position="139"/>
    </location>
</feature>
<reference evidence="3 4" key="1">
    <citation type="journal article" date="2014" name="Appl. Environ. Microbiol.">
        <title>Insights into the Microbial Degradation of Rubber and Gutta-Percha by Analysis of the Complete Genome of Nocardia nova SH22a.</title>
        <authorList>
            <person name="Luo Q."/>
            <person name="Hiessl S."/>
            <person name="Poehlein A."/>
            <person name="Daniel R."/>
            <person name="Steinbuchel A."/>
        </authorList>
    </citation>
    <scope>NUCLEOTIDE SEQUENCE [LARGE SCALE GENOMIC DNA]</scope>
    <source>
        <strain evidence="3">SH22a</strain>
    </source>
</reference>
<dbReference type="InterPro" id="IPR021449">
    <property type="entry name" value="DUF3099"/>
</dbReference>
<feature type="transmembrane region" description="Helical" evidence="2">
    <location>
        <begin position="145"/>
        <end position="166"/>
    </location>
</feature>
<evidence type="ECO:0000256" key="2">
    <source>
        <dbReference type="SAM" id="Phobius"/>
    </source>
</evidence>
<dbReference type="Proteomes" id="UP000019150">
    <property type="component" value="Chromosome"/>
</dbReference>
<gene>
    <name evidence="3" type="ORF">NONO_c53350</name>
</gene>
<dbReference type="PATRIC" id="fig|1415166.3.peg.5500"/>
<feature type="region of interest" description="Disordered" evidence="1">
    <location>
        <begin position="1"/>
        <end position="93"/>
    </location>
</feature>
<sequence length="199" mass="21197">MCAAGACAFDHAEWKTRGMQRDRDSFDPPPESGTSGPGSAGAERADAQEDAATSGAEGAEATGDDGTPTAEPGFEQRPAGSVPRPTRVSVGYFPGEDKHPALITEAAPSLDQQHRARVKRYSILMGFRIPCLILAAVAYGLWSNALISLLIIGVSIPLPWIAVLVANDRPPRSKDEPSRWDGRRAAKALESRPHRSIDG</sequence>
<organism evidence="3 4">
    <name type="scientific">Nocardia nova SH22a</name>
    <dbReference type="NCBI Taxonomy" id="1415166"/>
    <lineage>
        <taxon>Bacteria</taxon>
        <taxon>Bacillati</taxon>
        <taxon>Actinomycetota</taxon>
        <taxon>Actinomycetes</taxon>
        <taxon>Mycobacteriales</taxon>
        <taxon>Nocardiaceae</taxon>
        <taxon>Nocardia</taxon>
    </lineage>
</organism>
<feature type="compositionally biased region" description="Low complexity" evidence="1">
    <location>
        <begin position="50"/>
        <end position="67"/>
    </location>
</feature>
<keyword evidence="2" id="KW-1133">Transmembrane helix</keyword>
<dbReference type="AlphaFoldDB" id="W5TL75"/>
<accession>W5TL75</accession>